<accession>A0A383R3W5</accession>
<protein>
    <submittedName>
        <fullName evidence="2">ABC transporter permease</fullName>
    </submittedName>
</protein>
<keyword evidence="1" id="KW-0812">Transmembrane</keyword>
<reference evidence="3" key="1">
    <citation type="submission" date="2018-08" db="EMBL/GenBank/DDBJ databases">
        <authorList>
            <person name="Chevrot R."/>
        </authorList>
    </citation>
    <scope>NUCLEOTIDE SEQUENCE [LARGE SCALE GENOMIC DNA]</scope>
</reference>
<organism evidence="2 3">
    <name type="scientific">Paenibacillus alvei</name>
    <name type="common">Bacillus alvei</name>
    <dbReference type="NCBI Taxonomy" id="44250"/>
    <lineage>
        <taxon>Bacteria</taxon>
        <taxon>Bacillati</taxon>
        <taxon>Bacillota</taxon>
        <taxon>Bacilli</taxon>
        <taxon>Bacillales</taxon>
        <taxon>Paenibacillaceae</taxon>
        <taxon>Paenibacillus</taxon>
    </lineage>
</organism>
<gene>
    <name evidence="2" type="ORF">PBLR_10049</name>
</gene>
<feature type="transmembrane region" description="Helical" evidence="1">
    <location>
        <begin position="118"/>
        <end position="145"/>
    </location>
</feature>
<feature type="transmembrane region" description="Helical" evidence="1">
    <location>
        <begin position="239"/>
        <end position="258"/>
    </location>
</feature>
<name>A0A383R3W5_PAEAL</name>
<dbReference type="GO" id="GO:0140359">
    <property type="term" value="F:ABC-type transporter activity"/>
    <property type="evidence" value="ECO:0007669"/>
    <property type="project" value="InterPro"/>
</dbReference>
<feature type="transmembrane region" description="Helical" evidence="1">
    <location>
        <begin position="157"/>
        <end position="182"/>
    </location>
</feature>
<dbReference type="GO" id="GO:0005886">
    <property type="term" value="C:plasma membrane"/>
    <property type="evidence" value="ECO:0007669"/>
    <property type="project" value="UniProtKB-SubCell"/>
</dbReference>
<sequence length="263" mass="29224">MWQVFRYEWRTNRRSFFVWAGVIIVFQMMFAGLGDMYTSNTSLLDALRQFPPALLEGFGMHVEMFGSFEGWMAGEPLVFYMMLLGIFAAMWAASTVARERDRGTVDFMFTLPVSRGQLFLGKACAHFLAFLLIAAVSYGVTVWFGHLFSTVEDAGLLLTYSIAGLLASLAFAGIGYVMTVFVTSERTGMSLSIGIVILSFLIHLLSGMEKSLAWMSDISLFTVFNGKDLFDAGSLPWEGVFITIGIYAGGLLFGWLVLTKRDL</sequence>
<feature type="transmembrane region" description="Helical" evidence="1">
    <location>
        <begin position="16"/>
        <end position="34"/>
    </location>
</feature>
<feature type="transmembrane region" description="Helical" evidence="1">
    <location>
        <begin position="77"/>
        <end position="97"/>
    </location>
</feature>
<dbReference type="PANTHER" id="PTHR43471:SF12">
    <property type="entry name" value="HYPOTHETICAL MEMBRANE PROTEIN, CONSERVED"/>
    <property type="match status" value="1"/>
</dbReference>
<evidence type="ECO:0000313" key="3">
    <source>
        <dbReference type="Proteomes" id="UP000304148"/>
    </source>
</evidence>
<dbReference type="AlphaFoldDB" id="A0A383R3W5"/>
<keyword evidence="1" id="KW-1133">Transmembrane helix</keyword>
<keyword evidence="1" id="KW-0472">Membrane</keyword>
<dbReference type="Pfam" id="PF12679">
    <property type="entry name" value="ABC2_membrane_2"/>
    <property type="match status" value="1"/>
</dbReference>
<dbReference type="EMBL" id="LS992241">
    <property type="protein sequence ID" value="SYX81630.1"/>
    <property type="molecule type" value="Genomic_DNA"/>
</dbReference>
<dbReference type="Proteomes" id="UP000304148">
    <property type="component" value="Chromosome"/>
</dbReference>
<evidence type="ECO:0000313" key="2">
    <source>
        <dbReference type="EMBL" id="SYX81630.1"/>
    </source>
</evidence>
<evidence type="ECO:0000256" key="1">
    <source>
        <dbReference type="SAM" id="Phobius"/>
    </source>
</evidence>
<dbReference type="PANTHER" id="PTHR43471">
    <property type="entry name" value="ABC TRANSPORTER PERMEASE"/>
    <property type="match status" value="1"/>
</dbReference>
<feature type="transmembrane region" description="Helical" evidence="1">
    <location>
        <begin position="189"/>
        <end position="206"/>
    </location>
</feature>
<proteinExistence type="predicted"/>
<dbReference type="RefSeq" id="WP_138184261.1">
    <property type="nucleotide sequence ID" value="NZ_LS992241.1"/>
</dbReference>